<name>A0A6P8IAR0_ACTTE</name>
<keyword evidence="3" id="KW-0732">Signal</keyword>
<dbReference type="OrthoDB" id="5984620at2759"/>
<accession>A0A6P8IAR0</accession>
<keyword evidence="2" id="KW-0812">Transmembrane</keyword>
<feature type="transmembrane region" description="Helical" evidence="2">
    <location>
        <begin position="313"/>
        <end position="341"/>
    </location>
</feature>
<evidence type="ECO:0000256" key="2">
    <source>
        <dbReference type="SAM" id="Phobius"/>
    </source>
</evidence>
<reference evidence="5" key="1">
    <citation type="submission" date="2025-08" db="UniProtKB">
        <authorList>
            <consortium name="RefSeq"/>
        </authorList>
    </citation>
    <scope>IDENTIFICATION</scope>
    <source>
        <tissue evidence="5">Tentacle</tissue>
    </source>
</reference>
<dbReference type="AlphaFoldDB" id="A0A6P8IAR0"/>
<organism evidence="4 5">
    <name type="scientific">Actinia tenebrosa</name>
    <name type="common">Australian red waratah sea anemone</name>
    <dbReference type="NCBI Taxonomy" id="6105"/>
    <lineage>
        <taxon>Eukaryota</taxon>
        <taxon>Metazoa</taxon>
        <taxon>Cnidaria</taxon>
        <taxon>Anthozoa</taxon>
        <taxon>Hexacorallia</taxon>
        <taxon>Actiniaria</taxon>
        <taxon>Actiniidae</taxon>
        <taxon>Actinia</taxon>
    </lineage>
</organism>
<evidence type="ECO:0000256" key="3">
    <source>
        <dbReference type="SAM" id="SignalP"/>
    </source>
</evidence>
<proteinExistence type="predicted"/>
<protein>
    <submittedName>
        <fullName evidence="5">Uncharacterized protein LOC116297662</fullName>
    </submittedName>
</protein>
<keyword evidence="2" id="KW-0472">Membrane</keyword>
<keyword evidence="2" id="KW-1133">Transmembrane helix</keyword>
<evidence type="ECO:0000256" key="1">
    <source>
        <dbReference type="SAM" id="MobiDB-lite"/>
    </source>
</evidence>
<sequence>MHLMNVMVKGRVLNILLPLLSLLRVERTVASSQETSSNFTVSRTPGFVDSFTFKAPKSGNTNCSLINPDICAAYGGIKQETKCETKELCCEACRCVKDRPTFLVHKQRCVEDKDITEKYGLSKSDYRFNLDVPNSSCQSQSLATLNTTAPGRRNFSICTKSHKKILRCTMSTKESKYLHHNGRWIDFDSEKRRGFSIGVLQLKWQAITEPLLKGSVVMLDVTCYEEFFSHMGIQEITVNSRLLFKIAGSEIWQGSNVFQIIDIANPTNKSGGLVVMPTTITNTVSIATMVDSSTASYDKEKLNVIHVPGEVDMILVVVAAVLGTLLFIAIVFACIGVGFIVMRKKKKAPLGANNPLYERGPDMTLIENRGSHQTFPFNSHFYQPLVENTREVQGNPGEPIYQSLDEQVRVRRPILTGYEENPNRCSLADCDMTSDGYLIPTDGHTLPEPPTTPVSREDVTEDSYIDVLPEKSPTEDKSLNYKYDRPEEIISDHSPTISLRELPSDVESDQESNYDDVKVASKQREQTKEELENFTEGKDLDSEGKEHCKVCKGTIGNYGIGEDCKPVKCLCDVTTKL</sequence>
<evidence type="ECO:0000313" key="4">
    <source>
        <dbReference type="Proteomes" id="UP000515163"/>
    </source>
</evidence>
<feature type="region of interest" description="Disordered" evidence="1">
    <location>
        <begin position="438"/>
        <end position="460"/>
    </location>
</feature>
<feature type="chain" id="PRO_5028066725" evidence="3">
    <location>
        <begin position="31"/>
        <end position="577"/>
    </location>
</feature>
<dbReference type="GeneID" id="116297662"/>
<dbReference type="KEGG" id="aten:116297662"/>
<feature type="signal peptide" evidence="3">
    <location>
        <begin position="1"/>
        <end position="30"/>
    </location>
</feature>
<dbReference type="Proteomes" id="UP000515163">
    <property type="component" value="Unplaced"/>
</dbReference>
<dbReference type="RefSeq" id="XP_031561795.1">
    <property type="nucleotide sequence ID" value="XM_031705935.1"/>
</dbReference>
<evidence type="ECO:0000313" key="5">
    <source>
        <dbReference type="RefSeq" id="XP_031561795.1"/>
    </source>
</evidence>
<dbReference type="InParanoid" id="A0A6P8IAR0"/>
<gene>
    <name evidence="5" type="primary">LOC116297662</name>
</gene>
<keyword evidence="4" id="KW-1185">Reference proteome</keyword>